<evidence type="ECO:0000313" key="2">
    <source>
        <dbReference type="EMBL" id="KAH3826989.1"/>
    </source>
</evidence>
<reference evidence="2" key="1">
    <citation type="journal article" date="2019" name="bioRxiv">
        <title>The Genome of the Zebra Mussel, Dreissena polymorpha: A Resource for Invasive Species Research.</title>
        <authorList>
            <person name="McCartney M.A."/>
            <person name="Auch B."/>
            <person name="Kono T."/>
            <person name="Mallez S."/>
            <person name="Zhang Y."/>
            <person name="Obille A."/>
            <person name="Becker A."/>
            <person name="Abrahante J.E."/>
            <person name="Garbe J."/>
            <person name="Badalamenti J.P."/>
            <person name="Herman A."/>
            <person name="Mangelson H."/>
            <person name="Liachko I."/>
            <person name="Sullivan S."/>
            <person name="Sone E.D."/>
            <person name="Koren S."/>
            <person name="Silverstein K.A.T."/>
            <person name="Beckman K.B."/>
            <person name="Gohl D.M."/>
        </authorList>
    </citation>
    <scope>NUCLEOTIDE SEQUENCE</scope>
    <source>
        <strain evidence="2">Duluth1</strain>
        <tissue evidence="2">Whole animal</tissue>
    </source>
</reference>
<proteinExistence type="predicted"/>
<comment type="caution">
    <text evidence="2">The sequence shown here is derived from an EMBL/GenBank/DDBJ whole genome shotgun (WGS) entry which is preliminary data.</text>
</comment>
<dbReference type="EMBL" id="JAIWYP010000005">
    <property type="protein sequence ID" value="KAH3826989.1"/>
    <property type="molecule type" value="Genomic_DNA"/>
</dbReference>
<feature type="transmembrane region" description="Helical" evidence="1">
    <location>
        <begin position="60"/>
        <end position="80"/>
    </location>
</feature>
<accession>A0A9D4H0B2</accession>
<organism evidence="2 3">
    <name type="scientific">Dreissena polymorpha</name>
    <name type="common">Zebra mussel</name>
    <name type="synonym">Mytilus polymorpha</name>
    <dbReference type="NCBI Taxonomy" id="45954"/>
    <lineage>
        <taxon>Eukaryota</taxon>
        <taxon>Metazoa</taxon>
        <taxon>Spiralia</taxon>
        <taxon>Lophotrochozoa</taxon>
        <taxon>Mollusca</taxon>
        <taxon>Bivalvia</taxon>
        <taxon>Autobranchia</taxon>
        <taxon>Heteroconchia</taxon>
        <taxon>Euheterodonta</taxon>
        <taxon>Imparidentia</taxon>
        <taxon>Neoheterodontei</taxon>
        <taxon>Myida</taxon>
        <taxon>Dreissenoidea</taxon>
        <taxon>Dreissenidae</taxon>
        <taxon>Dreissena</taxon>
    </lineage>
</organism>
<keyword evidence="1" id="KW-0472">Membrane</keyword>
<gene>
    <name evidence="2" type="ORF">DPMN_128917</name>
</gene>
<sequence>MKKDTHNKAYEDTYEVLSRSIFFIFSHLLNAGAPTISPTTTVTDAPDSGSTQIAVNSGCLGFLVVMSTVVTIYAVAFLTLQAKPSTMFDVFFAVPFEVRSVGLALARPTNRFKRNASENNNSVFYFHA</sequence>
<dbReference type="Proteomes" id="UP000828390">
    <property type="component" value="Unassembled WGS sequence"/>
</dbReference>
<name>A0A9D4H0B2_DREPO</name>
<evidence type="ECO:0000313" key="3">
    <source>
        <dbReference type="Proteomes" id="UP000828390"/>
    </source>
</evidence>
<keyword evidence="1" id="KW-1133">Transmembrane helix</keyword>
<evidence type="ECO:0000256" key="1">
    <source>
        <dbReference type="SAM" id="Phobius"/>
    </source>
</evidence>
<dbReference type="AlphaFoldDB" id="A0A9D4H0B2"/>
<keyword evidence="3" id="KW-1185">Reference proteome</keyword>
<protein>
    <submittedName>
        <fullName evidence="2">Uncharacterized protein</fullName>
    </submittedName>
</protein>
<reference evidence="2" key="2">
    <citation type="submission" date="2020-11" db="EMBL/GenBank/DDBJ databases">
        <authorList>
            <person name="McCartney M.A."/>
            <person name="Auch B."/>
            <person name="Kono T."/>
            <person name="Mallez S."/>
            <person name="Becker A."/>
            <person name="Gohl D.M."/>
            <person name="Silverstein K.A.T."/>
            <person name="Koren S."/>
            <person name="Bechman K.B."/>
            <person name="Herman A."/>
            <person name="Abrahante J.E."/>
            <person name="Garbe J."/>
        </authorList>
    </citation>
    <scope>NUCLEOTIDE SEQUENCE</scope>
    <source>
        <strain evidence="2">Duluth1</strain>
        <tissue evidence="2">Whole animal</tissue>
    </source>
</reference>
<keyword evidence="1" id="KW-0812">Transmembrane</keyword>